<sequence>MASSSLSPAKTLIVPALISLAIYIVLSYLIIPFFRRYHQRYAQYLPLNSISTRTSSIRERAAEALMHFVLPSMWRRGARLNADPSDAISIYDEEGEIMVGMDIDPSRREALERRRSLASESQVRLSRELEEGFMDDSEEESEERDSRPLR</sequence>
<keyword evidence="2" id="KW-0812">Transmembrane</keyword>
<accession>A0A232LQZ8</accession>
<feature type="region of interest" description="Disordered" evidence="1">
    <location>
        <begin position="113"/>
        <end position="150"/>
    </location>
</feature>
<gene>
    <name evidence="3" type="ORF">Egran_05707</name>
</gene>
<proteinExistence type="predicted"/>
<keyword evidence="2" id="KW-0472">Membrane</keyword>
<organism evidence="3 4">
    <name type="scientific">Elaphomyces granulatus</name>
    <dbReference type="NCBI Taxonomy" id="519963"/>
    <lineage>
        <taxon>Eukaryota</taxon>
        <taxon>Fungi</taxon>
        <taxon>Dikarya</taxon>
        <taxon>Ascomycota</taxon>
        <taxon>Pezizomycotina</taxon>
        <taxon>Eurotiomycetes</taxon>
        <taxon>Eurotiomycetidae</taxon>
        <taxon>Eurotiales</taxon>
        <taxon>Elaphomycetaceae</taxon>
        <taxon>Elaphomyces</taxon>
    </lineage>
</organism>
<dbReference type="OrthoDB" id="5427070at2759"/>
<evidence type="ECO:0000256" key="2">
    <source>
        <dbReference type="SAM" id="Phobius"/>
    </source>
</evidence>
<protein>
    <submittedName>
        <fullName evidence="3">Uncharacterized protein</fullName>
    </submittedName>
</protein>
<name>A0A232LQZ8_9EURO</name>
<dbReference type="Proteomes" id="UP000243515">
    <property type="component" value="Unassembled WGS sequence"/>
</dbReference>
<evidence type="ECO:0000256" key="1">
    <source>
        <dbReference type="SAM" id="MobiDB-lite"/>
    </source>
</evidence>
<evidence type="ECO:0000313" key="3">
    <source>
        <dbReference type="EMBL" id="OXV06524.1"/>
    </source>
</evidence>
<feature type="transmembrane region" description="Helical" evidence="2">
    <location>
        <begin position="12"/>
        <end position="31"/>
    </location>
</feature>
<dbReference type="EMBL" id="NPHW01005654">
    <property type="protein sequence ID" value="OXV06524.1"/>
    <property type="molecule type" value="Genomic_DNA"/>
</dbReference>
<keyword evidence="2" id="KW-1133">Transmembrane helix</keyword>
<reference evidence="3 4" key="1">
    <citation type="journal article" date="2015" name="Environ. Microbiol.">
        <title>Metagenome sequence of Elaphomyces granulatus from sporocarp tissue reveals Ascomycota ectomycorrhizal fingerprints of genome expansion and a Proteobacteria-rich microbiome.</title>
        <authorList>
            <person name="Quandt C.A."/>
            <person name="Kohler A."/>
            <person name="Hesse C.N."/>
            <person name="Sharpton T.J."/>
            <person name="Martin F."/>
            <person name="Spatafora J.W."/>
        </authorList>
    </citation>
    <scope>NUCLEOTIDE SEQUENCE [LARGE SCALE GENOMIC DNA]</scope>
    <source>
        <strain evidence="3 4">OSC145934</strain>
    </source>
</reference>
<evidence type="ECO:0000313" key="4">
    <source>
        <dbReference type="Proteomes" id="UP000243515"/>
    </source>
</evidence>
<feature type="compositionally biased region" description="Acidic residues" evidence="1">
    <location>
        <begin position="131"/>
        <end position="143"/>
    </location>
</feature>
<keyword evidence="4" id="KW-1185">Reference proteome</keyword>
<dbReference type="AlphaFoldDB" id="A0A232LQZ8"/>
<comment type="caution">
    <text evidence="3">The sequence shown here is derived from an EMBL/GenBank/DDBJ whole genome shotgun (WGS) entry which is preliminary data.</text>
</comment>